<dbReference type="GO" id="GO:0071732">
    <property type="term" value="P:cellular response to nitric oxide"/>
    <property type="evidence" value="ECO:0007669"/>
    <property type="project" value="UniProtKB-ARBA"/>
</dbReference>
<evidence type="ECO:0000313" key="13">
    <source>
        <dbReference type="Proteomes" id="UP000243359"/>
    </source>
</evidence>
<dbReference type="PROSITE" id="PS50887">
    <property type="entry name" value="GGDEF"/>
    <property type="match status" value="1"/>
</dbReference>
<evidence type="ECO:0000259" key="10">
    <source>
        <dbReference type="PROSITE" id="PS50883"/>
    </source>
</evidence>
<dbReference type="PROSITE" id="PS50883">
    <property type="entry name" value="EAL"/>
    <property type="match status" value="1"/>
</dbReference>
<dbReference type="NCBIfam" id="TIGR00229">
    <property type="entry name" value="sensory_box"/>
    <property type="match status" value="3"/>
</dbReference>
<keyword evidence="5" id="KW-0418">Kinase</keyword>
<feature type="domain" description="PAS" evidence="8">
    <location>
        <begin position="324"/>
        <end position="393"/>
    </location>
</feature>
<dbReference type="SMART" id="SM00052">
    <property type="entry name" value="EAL"/>
    <property type="match status" value="1"/>
</dbReference>
<dbReference type="Pfam" id="PF13426">
    <property type="entry name" value="PAS_9"/>
    <property type="match status" value="2"/>
</dbReference>
<reference evidence="13" key="1">
    <citation type="submission" date="2016-10" db="EMBL/GenBank/DDBJ databases">
        <authorList>
            <person name="Varghese N."/>
            <person name="Submissions S."/>
        </authorList>
    </citation>
    <scope>NUCLEOTIDE SEQUENCE [LARGE SCALE GENOMIC DNA]</scope>
    <source>
        <strain evidence="13">KCTC 32247</strain>
    </source>
</reference>
<dbReference type="PANTHER" id="PTHR44757">
    <property type="entry name" value="DIGUANYLATE CYCLASE DGCP"/>
    <property type="match status" value="1"/>
</dbReference>
<organism evidence="12 13">
    <name type="scientific">Pseudomonas oryzae</name>
    <dbReference type="NCBI Taxonomy" id="1392877"/>
    <lineage>
        <taxon>Bacteria</taxon>
        <taxon>Pseudomonadati</taxon>
        <taxon>Pseudomonadota</taxon>
        <taxon>Gammaproteobacteria</taxon>
        <taxon>Pseudomonadales</taxon>
        <taxon>Pseudomonadaceae</taxon>
        <taxon>Pseudomonas</taxon>
    </lineage>
</organism>
<dbReference type="InterPro" id="IPR013656">
    <property type="entry name" value="PAS_4"/>
</dbReference>
<keyword evidence="5" id="KW-0808">Transferase</keyword>
<feature type="signal peptide" evidence="7">
    <location>
        <begin position="1"/>
        <end position="21"/>
    </location>
</feature>
<comment type="subcellular location">
    <subcellularLocation>
        <location evidence="2">Cell inner membrane</location>
    </subcellularLocation>
</comment>
<keyword evidence="4" id="KW-0973">c-di-GMP</keyword>
<dbReference type="CDD" id="cd01949">
    <property type="entry name" value="GGDEF"/>
    <property type="match status" value="1"/>
</dbReference>
<proteinExistence type="predicted"/>
<dbReference type="NCBIfam" id="TIGR00254">
    <property type="entry name" value="GGDEF"/>
    <property type="match status" value="1"/>
</dbReference>
<evidence type="ECO:0000256" key="4">
    <source>
        <dbReference type="ARBA" id="ARBA00022636"/>
    </source>
</evidence>
<dbReference type="Gene3D" id="3.30.70.270">
    <property type="match status" value="1"/>
</dbReference>
<feature type="domain" description="PAC" evidence="9">
    <location>
        <begin position="149"/>
        <end position="199"/>
    </location>
</feature>
<dbReference type="SUPFAM" id="SSF55785">
    <property type="entry name" value="PYP-like sensor domain (PAS domain)"/>
    <property type="match status" value="4"/>
</dbReference>
<dbReference type="CDD" id="cd01948">
    <property type="entry name" value="EAL"/>
    <property type="match status" value="1"/>
</dbReference>
<dbReference type="CDD" id="cd00130">
    <property type="entry name" value="PAS"/>
    <property type="match status" value="3"/>
</dbReference>
<dbReference type="RefSeq" id="WP_090350380.1">
    <property type="nucleotide sequence ID" value="NZ_LT629751.1"/>
</dbReference>
<feature type="domain" description="PAC" evidence="9">
    <location>
        <begin position="518"/>
        <end position="570"/>
    </location>
</feature>
<dbReference type="InterPro" id="IPR029787">
    <property type="entry name" value="Nucleotide_cyclase"/>
</dbReference>
<dbReference type="InterPro" id="IPR043128">
    <property type="entry name" value="Rev_trsase/Diguanyl_cyclase"/>
</dbReference>
<evidence type="ECO:0000256" key="6">
    <source>
        <dbReference type="ARBA" id="ARBA00051114"/>
    </source>
</evidence>
<evidence type="ECO:0000256" key="2">
    <source>
        <dbReference type="ARBA" id="ARBA00004533"/>
    </source>
</evidence>
<gene>
    <name evidence="12" type="ORF">SAMN05216221_3297</name>
</gene>
<dbReference type="InterPro" id="IPR000160">
    <property type="entry name" value="GGDEF_dom"/>
</dbReference>
<dbReference type="InterPro" id="IPR001633">
    <property type="entry name" value="EAL_dom"/>
</dbReference>
<accession>A0A1H1X5S6</accession>
<dbReference type="Pfam" id="PF00563">
    <property type="entry name" value="EAL"/>
    <property type="match status" value="1"/>
</dbReference>
<name>A0A1H1X5S6_9PSED</name>
<feature type="chain" id="PRO_5009265196" description="cyclic-guanylate-specific phosphodiesterase" evidence="7">
    <location>
        <begin position="22"/>
        <end position="1009"/>
    </location>
</feature>
<evidence type="ECO:0000259" key="9">
    <source>
        <dbReference type="PROSITE" id="PS50113"/>
    </source>
</evidence>
<dbReference type="SUPFAM" id="SSF141868">
    <property type="entry name" value="EAL domain-like"/>
    <property type="match status" value="1"/>
</dbReference>
<feature type="domain" description="EAL" evidence="10">
    <location>
        <begin position="744"/>
        <end position="998"/>
    </location>
</feature>
<dbReference type="EMBL" id="LT629751">
    <property type="protein sequence ID" value="SDT03929.1"/>
    <property type="molecule type" value="Genomic_DNA"/>
</dbReference>
<dbReference type="GO" id="GO:0016301">
    <property type="term" value="F:kinase activity"/>
    <property type="evidence" value="ECO:0007669"/>
    <property type="project" value="UniProtKB-KW"/>
</dbReference>
<evidence type="ECO:0000256" key="7">
    <source>
        <dbReference type="SAM" id="SignalP"/>
    </source>
</evidence>
<dbReference type="PROSITE" id="PS50112">
    <property type="entry name" value="PAS"/>
    <property type="match status" value="2"/>
</dbReference>
<dbReference type="GO" id="GO:0005886">
    <property type="term" value="C:plasma membrane"/>
    <property type="evidence" value="ECO:0007669"/>
    <property type="project" value="UniProtKB-SubCell"/>
</dbReference>
<dbReference type="FunFam" id="3.30.70.270:FF:000001">
    <property type="entry name" value="Diguanylate cyclase domain protein"/>
    <property type="match status" value="1"/>
</dbReference>
<dbReference type="OrthoDB" id="9804951at2"/>
<dbReference type="InterPro" id="IPR052155">
    <property type="entry name" value="Biofilm_reg_signaling"/>
</dbReference>
<keyword evidence="7" id="KW-0732">Signal</keyword>
<evidence type="ECO:0000259" key="11">
    <source>
        <dbReference type="PROSITE" id="PS50887"/>
    </source>
</evidence>
<dbReference type="Pfam" id="PF00990">
    <property type="entry name" value="GGDEF"/>
    <property type="match status" value="1"/>
</dbReference>
<dbReference type="InterPro" id="IPR000700">
    <property type="entry name" value="PAS-assoc_C"/>
</dbReference>
<evidence type="ECO:0000313" key="12">
    <source>
        <dbReference type="EMBL" id="SDT03929.1"/>
    </source>
</evidence>
<dbReference type="FunFam" id="3.20.20.450:FF:000001">
    <property type="entry name" value="Cyclic di-GMP phosphodiesterase yahA"/>
    <property type="match status" value="1"/>
</dbReference>
<comment type="catalytic activity">
    <reaction evidence="6">
        <text>3',3'-c-di-GMP + H2O = 5'-phosphoguanylyl(3'-&gt;5')guanosine + H(+)</text>
        <dbReference type="Rhea" id="RHEA:24902"/>
        <dbReference type="ChEBI" id="CHEBI:15377"/>
        <dbReference type="ChEBI" id="CHEBI:15378"/>
        <dbReference type="ChEBI" id="CHEBI:58754"/>
        <dbReference type="ChEBI" id="CHEBI:58805"/>
        <dbReference type="EC" id="3.1.4.52"/>
    </reaction>
    <physiologicalReaction direction="left-to-right" evidence="6">
        <dbReference type="Rhea" id="RHEA:24903"/>
    </physiologicalReaction>
</comment>
<dbReference type="PROSITE" id="PS50113">
    <property type="entry name" value="PAC"/>
    <property type="match status" value="2"/>
</dbReference>
<dbReference type="GO" id="GO:0071111">
    <property type="term" value="F:cyclic-guanylate-specific phosphodiesterase activity"/>
    <property type="evidence" value="ECO:0007669"/>
    <property type="project" value="UniProtKB-EC"/>
</dbReference>
<dbReference type="EC" id="3.1.4.52" evidence="3"/>
<dbReference type="PANTHER" id="PTHR44757:SF2">
    <property type="entry name" value="BIOFILM ARCHITECTURE MAINTENANCE PROTEIN MBAA"/>
    <property type="match status" value="1"/>
</dbReference>
<sequence>MPRLPAMPVLHLALLPLPSHAAPPGWTEGSWPDLAIQALPILTSLLLGLLVLGVLLRSALRQGRQHQQIAALQQQIDQYRSQLDAYPVVAWEMRAADLRLSHVSSRARSLLGYPTAAWLEADFLSRTLYPEDAAAALAFFRASGEHAPSHHEFRLIAADGQPLWVLVILQREVAGDSSLYHGLFIDIGRTHHAEQALRLSEQKFGTVFQHSPDVMLLLARDSGRILTVNRTFEQTTGLSAEAVCERTPDELDLWRNPQQGQQLLRELRERDLHNVETSLRRHDGSEITALLSARRIELDDQPAAILVLRDLSALRQTQRQLHVSEEKFAKVFYASPDALAITRLRDGRMLEVNPGFTQLTGYSAHEAINSSTLELALWVDQSDRQRLLQTLEREGSVQHQSVPLRTSSGQQRLCEISAQMLQIDGEDCLLTIARDITERTLMQERLQQAATVFENTAEGVMITDLEQRIVAINRAFSAITGYSEGEAIGHTPQLLATGEKGGALDAEIQTSLERDGHWQGEMWSRRKNGETYPAWMTISAVRNGGNRISHHVAVFADISTLKHVQARLDYQAHHDPLTGLPNRLLFESRLQQALEEASEEQRQGAVLFLDLDRFKHINDSLGHPVGDLLLQGIAKRLREQLRETDTVARLGGDEFIVLMPSVAQIGDVERVASKLMGAFGPPFNAGGHEFFMSSSMGISLFPEHGDDVATLVKNADAAMYRAKARGRNRIEFYTPDLSSQASERITLGNDLRRAIERGELSAYYQPKLSLADGCLVGAEVLLRWQHPQLGQVSPERFITIAEENGSIIELGDWILQEACWQMRQWQAQFQPFGPLAVNLSGAQLRQPQLVGRISELLADAGLAPASLQLEITETFVMSQKEEALPILQALKELGLQLAIDDFGTGYSSLSYLKRLPIDILKIDQSFVAGLPDDPNDAAITRAIIALGRSMQLTVIAEGVETPAQQHFLAHEGCQQIQGFLIGPPMPAAQFAARFLQTSPALGVSAPASL</sequence>
<feature type="domain" description="GGDEF" evidence="11">
    <location>
        <begin position="602"/>
        <end position="735"/>
    </location>
</feature>
<evidence type="ECO:0000256" key="3">
    <source>
        <dbReference type="ARBA" id="ARBA00012282"/>
    </source>
</evidence>
<dbReference type="Proteomes" id="UP000243359">
    <property type="component" value="Chromosome I"/>
</dbReference>
<dbReference type="InterPro" id="IPR035965">
    <property type="entry name" value="PAS-like_dom_sf"/>
</dbReference>
<dbReference type="SMART" id="SM00091">
    <property type="entry name" value="PAS"/>
    <property type="match status" value="4"/>
</dbReference>
<dbReference type="InterPro" id="IPR035919">
    <property type="entry name" value="EAL_sf"/>
</dbReference>
<dbReference type="SMART" id="SM00086">
    <property type="entry name" value="PAC"/>
    <property type="match status" value="4"/>
</dbReference>
<evidence type="ECO:0000259" key="8">
    <source>
        <dbReference type="PROSITE" id="PS50112"/>
    </source>
</evidence>
<dbReference type="InterPro" id="IPR001610">
    <property type="entry name" value="PAC"/>
</dbReference>
<dbReference type="Gene3D" id="3.30.450.20">
    <property type="entry name" value="PAS domain"/>
    <property type="match status" value="4"/>
</dbReference>
<evidence type="ECO:0000256" key="5">
    <source>
        <dbReference type="ARBA" id="ARBA00022777"/>
    </source>
</evidence>
<dbReference type="SMART" id="SM00267">
    <property type="entry name" value="GGDEF"/>
    <property type="match status" value="1"/>
</dbReference>
<evidence type="ECO:0000256" key="1">
    <source>
        <dbReference type="ARBA" id="ARBA00001946"/>
    </source>
</evidence>
<comment type="cofactor">
    <cofactor evidence="1">
        <name>Mg(2+)</name>
        <dbReference type="ChEBI" id="CHEBI:18420"/>
    </cofactor>
</comment>
<dbReference type="Gene3D" id="3.20.20.450">
    <property type="entry name" value="EAL domain"/>
    <property type="match status" value="1"/>
</dbReference>
<dbReference type="InterPro" id="IPR000014">
    <property type="entry name" value="PAS"/>
</dbReference>
<protein>
    <recommendedName>
        <fullName evidence="3">cyclic-guanylate-specific phosphodiesterase</fullName>
        <ecNumber evidence="3">3.1.4.52</ecNumber>
    </recommendedName>
</protein>
<dbReference type="AlphaFoldDB" id="A0A1H1X5S6"/>
<dbReference type="Pfam" id="PF08448">
    <property type="entry name" value="PAS_4"/>
    <property type="match status" value="1"/>
</dbReference>
<dbReference type="STRING" id="1392877.SAMN05216221_3297"/>
<keyword evidence="13" id="KW-1185">Reference proteome</keyword>
<feature type="domain" description="PAS" evidence="8">
    <location>
        <begin position="445"/>
        <end position="515"/>
    </location>
</feature>
<dbReference type="SUPFAM" id="SSF55073">
    <property type="entry name" value="Nucleotide cyclase"/>
    <property type="match status" value="1"/>
</dbReference>